<keyword evidence="2" id="KW-1185">Reference proteome</keyword>
<organism evidence="1 2">
    <name type="scientific">Bacillus cytotoxicus</name>
    <dbReference type="NCBI Taxonomy" id="580165"/>
    <lineage>
        <taxon>Bacteria</taxon>
        <taxon>Bacillati</taxon>
        <taxon>Bacillota</taxon>
        <taxon>Bacilli</taxon>
        <taxon>Bacillales</taxon>
        <taxon>Bacillaceae</taxon>
        <taxon>Bacillus</taxon>
        <taxon>Bacillus cereus group</taxon>
    </lineage>
</organism>
<protein>
    <submittedName>
        <fullName evidence="1">Uncharacterized protein</fullName>
    </submittedName>
</protein>
<proteinExistence type="predicted"/>
<dbReference type="Proteomes" id="UP001202289">
    <property type="component" value="Unassembled WGS sequence"/>
</dbReference>
<comment type="caution">
    <text evidence="1">The sequence shown here is derived from an EMBL/GenBank/DDBJ whole genome shotgun (WGS) entry which is preliminary data.</text>
</comment>
<dbReference type="EMBL" id="JAMBOP010000006">
    <property type="protein sequence ID" value="MCM3735588.1"/>
    <property type="molecule type" value="Genomic_DNA"/>
</dbReference>
<gene>
    <name evidence="1" type="ORF">M3215_07085</name>
</gene>
<sequence>MNFSDEVWDEVEIFMEVMDEIKCRKAKKRMRQRKLFNRKNKSQQRNWKKWKRINKK</sequence>
<accession>A0ACC6A4L4</accession>
<evidence type="ECO:0000313" key="2">
    <source>
        <dbReference type="Proteomes" id="UP001202289"/>
    </source>
</evidence>
<reference evidence="1" key="1">
    <citation type="submission" date="2022-05" db="EMBL/GenBank/DDBJ databases">
        <title>Comparative Genomics of Spacecraft Associated Microbes.</title>
        <authorList>
            <person name="Tran M.T."/>
            <person name="Wright A."/>
            <person name="Seuylemezian A."/>
            <person name="Eisen J."/>
            <person name="Coil D."/>
        </authorList>
    </citation>
    <scope>NUCLEOTIDE SEQUENCE</scope>
    <source>
        <strain evidence="1">FAIRING 10M-2.2</strain>
    </source>
</reference>
<evidence type="ECO:0000313" key="1">
    <source>
        <dbReference type="EMBL" id="MCM3735588.1"/>
    </source>
</evidence>
<name>A0ACC6A4L4_9BACI</name>